<feature type="transmembrane region" description="Helical" evidence="8">
    <location>
        <begin position="20"/>
        <end position="44"/>
    </location>
</feature>
<evidence type="ECO:0000313" key="10">
    <source>
        <dbReference type="EMBL" id="KAG0581888.1"/>
    </source>
</evidence>
<name>A0A8T0IH74_CERPU</name>
<dbReference type="InterPro" id="IPR002130">
    <property type="entry name" value="Cyclophilin-type_PPIase_dom"/>
</dbReference>
<dbReference type="SUPFAM" id="SSF50891">
    <property type="entry name" value="Cyclophilin-like"/>
    <property type="match status" value="1"/>
</dbReference>
<comment type="function">
    <text evidence="7">PPIases accelerate the folding of proteins. It catalyzes the cis-trans isomerization of proline imidic peptide bonds in oligopeptides.</text>
</comment>
<evidence type="ECO:0000256" key="6">
    <source>
        <dbReference type="ARBA" id="ARBA00023235"/>
    </source>
</evidence>
<dbReference type="Proteomes" id="UP000822688">
    <property type="component" value="Chromosome 3"/>
</dbReference>
<dbReference type="PANTHER" id="PTHR45625:SF17">
    <property type="entry name" value="PEPTIDYL-PROLYL CIS-TRANS ISOMERASE"/>
    <property type="match status" value="1"/>
</dbReference>
<protein>
    <recommendedName>
        <fullName evidence="7">Peptidyl-prolyl cis-trans isomerase</fullName>
        <shortName evidence="7">PPIase</shortName>
        <ecNumber evidence="7">5.2.1.8</ecNumber>
    </recommendedName>
</protein>
<dbReference type="Pfam" id="PF00160">
    <property type="entry name" value="Pro_isomerase"/>
    <property type="match status" value="1"/>
</dbReference>
<dbReference type="InterPro" id="IPR029000">
    <property type="entry name" value="Cyclophilin-like_dom_sf"/>
</dbReference>
<keyword evidence="6 7" id="KW-0413">Isomerase</keyword>
<dbReference type="OrthoDB" id="271386at2759"/>
<keyword evidence="8" id="KW-1133">Transmembrane helix</keyword>
<dbReference type="AlphaFoldDB" id="A0A8T0IH74"/>
<accession>A0A8T0IH74</accession>
<comment type="similarity">
    <text evidence="7">Belongs to the cyclophilin-type PPIase family.</text>
</comment>
<keyword evidence="11" id="KW-1185">Reference proteome</keyword>
<dbReference type="GO" id="GO:0006457">
    <property type="term" value="P:protein folding"/>
    <property type="evidence" value="ECO:0007669"/>
    <property type="project" value="InterPro"/>
</dbReference>
<evidence type="ECO:0000256" key="1">
    <source>
        <dbReference type="ARBA" id="ARBA00000971"/>
    </source>
</evidence>
<evidence type="ECO:0000256" key="3">
    <source>
        <dbReference type="ARBA" id="ARBA00022737"/>
    </source>
</evidence>
<dbReference type="GO" id="GO:0003755">
    <property type="term" value="F:peptidyl-prolyl cis-trans isomerase activity"/>
    <property type="evidence" value="ECO:0007669"/>
    <property type="project" value="UniProtKB-UniRule"/>
</dbReference>
<dbReference type="InterPro" id="IPR044666">
    <property type="entry name" value="Cyclophilin_A-like"/>
</dbReference>
<dbReference type="Gene3D" id="2.40.100.10">
    <property type="entry name" value="Cyclophilin-like"/>
    <property type="match status" value="1"/>
</dbReference>
<gene>
    <name evidence="10" type="ORF">KC19_3G017400</name>
</gene>
<keyword evidence="8" id="KW-0472">Membrane</keyword>
<comment type="caution">
    <text evidence="10">The sequence shown here is derived from an EMBL/GenBank/DDBJ whole genome shotgun (WGS) entry which is preliminary data.</text>
</comment>
<dbReference type="PANTHER" id="PTHR45625">
    <property type="entry name" value="PEPTIDYL-PROLYL CIS-TRANS ISOMERASE-RELATED"/>
    <property type="match status" value="1"/>
</dbReference>
<keyword evidence="5" id="KW-0143">Chaperone</keyword>
<feature type="domain" description="PPIase cyclophilin-type" evidence="9">
    <location>
        <begin position="88"/>
        <end position="243"/>
    </location>
</feature>
<evidence type="ECO:0000256" key="5">
    <source>
        <dbReference type="ARBA" id="ARBA00023186"/>
    </source>
</evidence>
<dbReference type="InterPro" id="IPR020892">
    <property type="entry name" value="Cyclophilin-type_PPIase_CS"/>
</dbReference>
<sequence>MGRMKPAALLQQSKKKKGPARLNVATIVVVGVVVILLLVSTVVLHRRKSRENMTGSEAYQNSNFEDKDMFDGTAEQRATKEQAKSLHFPRYAIMNTTKGSMTIELFGNDAPLTVENFITHSKKGYYNGLSFHRVIKNFIIQTGDPKGDGTGGESIWGGSFKDEFNTELTHEAYTVSMANIGEPNSNRSQFFITTIATPHLDMKHTVFGRVIRGQDVVQAIERVQTDKQTDKPLTPIYINSIDIADELKE</sequence>
<dbReference type="PROSITE" id="PS00170">
    <property type="entry name" value="CSA_PPIASE_1"/>
    <property type="match status" value="1"/>
</dbReference>
<keyword evidence="8" id="KW-0812">Transmembrane</keyword>
<dbReference type="FunFam" id="2.40.100.10:FF:000003">
    <property type="entry name" value="Peptidylprolyl isomerase domain and WD repeat-containing 1"/>
    <property type="match status" value="1"/>
</dbReference>
<comment type="catalytic activity">
    <reaction evidence="1 7">
        <text>[protein]-peptidylproline (omega=180) = [protein]-peptidylproline (omega=0)</text>
        <dbReference type="Rhea" id="RHEA:16237"/>
        <dbReference type="Rhea" id="RHEA-COMP:10747"/>
        <dbReference type="Rhea" id="RHEA-COMP:10748"/>
        <dbReference type="ChEBI" id="CHEBI:83833"/>
        <dbReference type="ChEBI" id="CHEBI:83834"/>
        <dbReference type="EC" id="5.2.1.8"/>
    </reaction>
</comment>
<evidence type="ECO:0000256" key="8">
    <source>
        <dbReference type="SAM" id="Phobius"/>
    </source>
</evidence>
<dbReference type="PRINTS" id="PR00153">
    <property type="entry name" value="CSAPPISMRASE"/>
</dbReference>
<dbReference type="EMBL" id="CM026423">
    <property type="protein sequence ID" value="KAG0581888.1"/>
    <property type="molecule type" value="Genomic_DNA"/>
</dbReference>
<evidence type="ECO:0000256" key="4">
    <source>
        <dbReference type="ARBA" id="ARBA00023110"/>
    </source>
</evidence>
<dbReference type="PROSITE" id="PS50072">
    <property type="entry name" value="CSA_PPIASE_2"/>
    <property type="match status" value="1"/>
</dbReference>
<evidence type="ECO:0000259" key="9">
    <source>
        <dbReference type="PROSITE" id="PS50072"/>
    </source>
</evidence>
<keyword evidence="4 7" id="KW-0697">Rotamase</keyword>
<evidence type="ECO:0000313" key="11">
    <source>
        <dbReference type="Proteomes" id="UP000822688"/>
    </source>
</evidence>
<evidence type="ECO:0000256" key="7">
    <source>
        <dbReference type="RuleBase" id="RU363019"/>
    </source>
</evidence>
<reference evidence="10" key="1">
    <citation type="submission" date="2020-06" db="EMBL/GenBank/DDBJ databases">
        <title>WGS assembly of Ceratodon purpureus strain R40.</title>
        <authorList>
            <person name="Carey S.B."/>
            <person name="Jenkins J."/>
            <person name="Shu S."/>
            <person name="Lovell J.T."/>
            <person name="Sreedasyam A."/>
            <person name="Maumus F."/>
            <person name="Tiley G.P."/>
            <person name="Fernandez-Pozo N."/>
            <person name="Barry K."/>
            <person name="Chen C."/>
            <person name="Wang M."/>
            <person name="Lipzen A."/>
            <person name="Daum C."/>
            <person name="Saski C.A."/>
            <person name="Payton A.C."/>
            <person name="Mcbreen J.C."/>
            <person name="Conrad R.E."/>
            <person name="Kollar L.M."/>
            <person name="Olsson S."/>
            <person name="Huttunen S."/>
            <person name="Landis J.B."/>
            <person name="Wickett N.J."/>
            <person name="Johnson M.G."/>
            <person name="Rensing S.A."/>
            <person name="Grimwood J."/>
            <person name="Schmutz J."/>
            <person name="Mcdaniel S.F."/>
        </authorList>
    </citation>
    <scope>NUCLEOTIDE SEQUENCE</scope>
    <source>
        <strain evidence="10">R40</strain>
    </source>
</reference>
<keyword evidence="2" id="KW-0853">WD repeat</keyword>
<dbReference type="EC" id="5.2.1.8" evidence="7"/>
<proteinExistence type="inferred from homology"/>
<keyword evidence="3" id="KW-0677">Repeat</keyword>
<dbReference type="GO" id="GO:0005634">
    <property type="term" value="C:nucleus"/>
    <property type="evidence" value="ECO:0007669"/>
    <property type="project" value="UniProtKB-ARBA"/>
</dbReference>
<evidence type="ECO:0000256" key="2">
    <source>
        <dbReference type="ARBA" id="ARBA00022574"/>
    </source>
</evidence>
<organism evidence="10 11">
    <name type="scientific">Ceratodon purpureus</name>
    <name type="common">Fire moss</name>
    <name type="synonym">Dicranum purpureum</name>
    <dbReference type="NCBI Taxonomy" id="3225"/>
    <lineage>
        <taxon>Eukaryota</taxon>
        <taxon>Viridiplantae</taxon>
        <taxon>Streptophyta</taxon>
        <taxon>Embryophyta</taxon>
        <taxon>Bryophyta</taxon>
        <taxon>Bryophytina</taxon>
        <taxon>Bryopsida</taxon>
        <taxon>Dicranidae</taxon>
        <taxon>Pseudoditrichales</taxon>
        <taxon>Ditrichaceae</taxon>
        <taxon>Ceratodon</taxon>
    </lineage>
</organism>